<keyword evidence="5 8" id="KW-1133">Transmembrane helix</keyword>
<name>A0ABS6Z4X3_9ACTN</name>
<evidence type="ECO:0000256" key="3">
    <source>
        <dbReference type="ARBA" id="ARBA00022475"/>
    </source>
</evidence>
<evidence type="ECO:0000256" key="5">
    <source>
        <dbReference type="ARBA" id="ARBA00022989"/>
    </source>
</evidence>
<evidence type="ECO:0000256" key="6">
    <source>
        <dbReference type="ARBA" id="ARBA00023136"/>
    </source>
</evidence>
<evidence type="ECO:0000313" key="10">
    <source>
        <dbReference type="Proteomes" id="UP000812013"/>
    </source>
</evidence>
<dbReference type="Pfam" id="PF05977">
    <property type="entry name" value="MFS_3"/>
    <property type="match status" value="1"/>
</dbReference>
<comment type="subcellular location">
    <subcellularLocation>
        <location evidence="1">Cell membrane</location>
        <topology evidence="1">Multi-pass membrane protein</topology>
    </subcellularLocation>
</comment>
<evidence type="ECO:0000256" key="2">
    <source>
        <dbReference type="ARBA" id="ARBA00022448"/>
    </source>
</evidence>
<sequence>MLRDEPQFARLFAGQSLSVLGDRVSFVAMPFAVLSVGGSASDVGLVAAAGLLPMLLFTLAGGVWADRFPRHRIMLVSDLVRFAVQGLMAALLLAGVARVPHLVVLMAVFGTADAFFMPASTGLMPLVVGPDRLREANALRGFVQSSGLVLGPAVAGGLVALAGPGGALALDALTFAVSAAFLARLTPRGTGPGTVRAAGGGTFLGELRAGWRHVRSRTWVWSGMAAMAVYHVVVLPSVFVLGPVLAGHEWGGAAGWSVVVAAFGIGSVVGDLCAYRLRVGRPLALAAAALALASCQAVIIGSGGSLALVAALEAVTGVAVSLFFVLWETALQTHVPEEALSRVSSYDHLLSSGLMPLGLALVGPVSQSLGTRPTLFAMTLVAVPASLALLFVPAVRRLPAHAGDQSPATDPDAVPEADPDADPVPVPDGDGGAGDSRAEPGAGVRP</sequence>
<feature type="transmembrane region" description="Helical" evidence="8">
    <location>
        <begin position="306"/>
        <end position="327"/>
    </location>
</feature>
<gene>
    <name evidence="9" type="ORF">GPJ59_13065</name>
</gene>
<dbReference type="PANTHER" id="PTHR23513">
    <property type="entry name" value="INTEGRAL MEMBRANE EFFLUX PROTEIN-RELATED"/>
    <property type="match status" value="1"/>
</dbReference>
<evidence type="ECO:0000313" key="9">
    <source>
        <dbReference type="EMBL" id="MBW5482789.1"/>
    </source>
</evidence>
<dbReference type="SUPFAM" id="SSF103473">
    <property type="entry name" value="MFS general substrate transporter"/>
    <property type="match status" value="1"/>
</dbReference>
<dbReference type="RefSeq" id="WP_219667261.1">
    <property type="nucleotide sequence ID" value="NZ_WTFF01000074.1"/>
</dbReference>
<keyword evidence="2" id="KW-0813">Transport</keyword>
<dbReference type="Proteomes" id="UP000812013">
    <property type="component" value="Unassembled WGS sequence"/>
</dbReference>
<feature type="transmembrane region" description="Helical" evidence="8">
    <location>
        <begin position="375"/>
        <end position="395"/>
    </location>
</feature>
<evidence type="ECO:0000256" key="8">
    <source>
        <dbReference type="SAM" id="Phobius"/>
    </source>
</evidence>
<feature type="transmembrane region" description="Helical" evidence="8">
    <location>
        <begin position="141"/>
        <end position="161"/>
    </location>
</feature>
<proteinExistence type="predicted"/>
<keyword evidence="3" id="KW-1003">Cell membrane</keyword>
<organism evidence="9 10">
    <name type="scientific">Streptomyces bambusae</name>
    <dbReference type="NCBI Taxonomy" id="1550616"/>
    <lineage>
        <taxon>Bacteria</taxon>
        <taxon>Bacillati</taxon>
        <taxon>Actinomycetota</taxon>
        <taxon>Actinomycetes</taxon>
        <taxon>Kitasatosporales</taxon>
        <taxon>Streptomycetaceae</taxon>
        <taxon>Streptomyces</taxon>
    </lineage>
</organism>
<reference evidence="9 10" key="1">
    <citation type="submission" date="2019-12" db="EMBL/GenBank/DDBJ databases">
        <title>Genome sequence of Streptomyces bambusae.</title>
        <authorList>
            <person name="Bansal K."/>
            <person name="Choksket S."/>
            <person name="Korpole S."/>
            <person name="Patil P.B."/>
        </authorList>
    </citation>
    <scope>NUCLEOTIDE SEQUENCE [LARGE SCALE GENOMIC DNA]</scope>
    <source>
        <strain evidence="9 10">SK60</strain>
    </source>
</reference>
<keyword evidence="10" id="KW-1185">Reference proteome</keyword>
<dbReference type="PANTHER" id="PTHR23513:SF11">
    <property type="entry name" value="STAPHYLOFERRIN A TRANSPORTER"/>
    <property type="match status" value="1"/>
</dbReference>
<dbReference type="EMBL" id="WTFF01000074">
    <property type="protein sequence ID" value="MBW5482789.1"/>
    <property type="molecule type" value="Genomic_DNA"/>
</dbReference>
<feature type="region of interest" description="Disordered" evidence="7">
    <location>
        <begin position="401"/>
        <end position="446"/>
    </location>
</feature>
<feature type="transmembrane region" description="Helical" evidence="8">
    <location>
        <begin position="45"/>
        <end position="66"/>
    </location>
</feature>
<accession>A0ABS6Z4X3</accession>
<feature type="transmembrane region" description="Helical" evidence="8">
    <location>
        <begin position="282"/>
        <end position="300"/>
    </location>
</feature>
<protein>
    <submittedName>
        <fullName evidence="9">MFS transporter</fullName>
    </submittedName>
</protein>
<comment type="caution">
    <text evidence="9">The sequence shown here is derived from an EMBL/GenBank/DDBJ whole genome shotgun (WGS) entry which is preliminary data.</text>
</comment>
<feature type="transmembrane region" description="Helical" evidence="8">
    <location>
        <begin position="348"/>
        <end position="369"/>
    </location>
</feature>
<evidence type="ECO:0000256" key="4">
    <source>
        <dbReference type="ARBA" id="ARBA00022692"/>
    </source>
</evidence>
<feature type="transmembrane region" description="Helical" evidence="8">
    <location>
        <begin position="253"/>
        <end position="275"/>
    </location>
</feature>
<evidence type="ECO:0000256" key="7">
    <source>
        <dbReference type="SAM" id="MobiDB-lite"/>
    </source>
</evidence>
<dbReference type="InterPro" id="IPR010290">
    <property type="entry name" value="TM_effector"/>
</dbReference>
<dbReference type="CDD" id="cd06173">
    <property type="entry name" value="MFS_MefA_like"/>
    <property type="match status" value="1"/>
</dbReference>
<dbReference type="InterPro" id="IPR036259">
    <property type="entry name" value="MFS_trans_sf"/>
</dbReference>
<evidence type="ECO:0000256" key="1">
    <source>
        <dbReference type="ARBA" id="ARBA00004651"/>
    </source>
</evidence>
<feature type="transmembrane region" description="Helical" evidence="8">
    <location>
        <begin position="78"/>
        <end position="97"/>
    </location>
</feature>
<keyword evidence="6 8" id="KW-0472">Membrane</keyword>
<dbReference type="Gene3D" id="1.20.1250.20">
    <property type="entry name" value="MFS general substrate transporter like domains"/>
    <property type="match status" value="1"/>
</dbReference>
<keyword evidence="4 8" id="KW-0812">Transmembrane</keyword>
<feature type="transmembrane region" description="Helical" evidence="8">
    <location>
        <begin position="218"/>
        <end position="241"/>
    </location>
</feature>